<dbReference type="PRINTS" id="PR00449">
    <property type="entry name" value="RASTRNSFRMNG"/>
</dbReference>
<evidence type="ECO:0008006" key="4">
    <source>
        <dbReference type="Google" id="ProtNLM"/>
    </source>
</evidence>
<organism evidence="2 3">
    <name type="scientific">Phyllosticta capitalensis</name>
    <dbReference type="NCBI Taxonomy" id="121624"/>
    <lineage>
        <taxon>Eukaryota</taxon>
        <taxon>Fungi</taxon>
        <taxon>Dikarya</taxon>
        <taxon>Ascomycota</taxon>
        <taxon>Pezizomycotina</taxon>
        <taxon>Dothideomycetes</taxon>
        <taxon>Dothideomycetes incertae sedis</taxon>
        <taxon>Botryosphaeriales</taxon>
        <taxon>Phyllostictaceae</taxon>
        <taxon>Phyllosticta</taxon>
    </lineage>
</organism>
<sequence length="269" mass="28239">MEDGDDDIPTVTVLILGEPGVGKSTFLSRLTHGEHVTPAPPPRFSSSSSSTSLKTTPPPPPFASSASLPPPYTPSPISPLPDAAQPVTINLVLRGRRYRLRFFDTSSPTPFPSLSPDVLVLAFDVSRRRTLLALQARWLPLVDATPGLNADERAAVLVLGLKRDRRGVESYRDDEAGDDREGGGGVRGGDADADGEGDGDRDTNDGGGGGSVMPHEAVAVAQAMRCDRYAECSARTGELCGLVVEDLAKMAAAAVEERGGRTQGGCCVM</sequence>
<gene>
    <name evidence="2" type="ORF">HDK90DRAFT_264315</name>
</gene>
<keyword evidence="3" id="KW-1185">Reference proteome</keyword>
<evidence type="ECO:0000313" key="2">
    <source>
        <dbReference type="EMBL" id="KAK8233369.1"/>
    </source>
</evidence>
<feature type="compositionally biased region" description="Basic and acidic residues" evidence="1">
    <location>
        <begin position="168"/>
        <end position="182"/>
    </location>
</feature>
<comment type="caution">
    <text evidence="2">The sequence shown here is derived from an EMBL/GenBank/DDBJ whole genome shotgun (WGS) entry which is preliminary data.</text>
</comment>
<evidence type="ECO:0000313" key="3">
    <source>
        <dbReference type="Proteomes" id="UP001492380"/>
    </source>
</evidence>
<dbReference type="SUPFAM" id="SSF52540">
    <property type="entry name" value="P-loop containing nucleoside triphosphate hydrolases"/>
    <property type="match status" value="1"/>
</dbReference>
<dbReference type="Gene3D" id="3.40.50.300">
    <property type="entry name" value="P-loop containing nucleotide triphosphate hydrolases"/>
    <property type="match status" value="1"/>
</dbReference>
<reference evidence="2 3" key="1">
    <citation type="submission" date="2024-04" db="EMBL/GenBank/DDBJ databases">
        <title>Phyllosticta paracitricarpa is synonymous to the EU quarantine fungus P. citricarpa based on phylogenomic analyses.</title>
        <authorList>
            <consortium name="Lawrence Berkeley National Laboratory"/>
            <person name="Van Ingen-Buijs V.A."/>
            <person name="Van Westerhoven A.C."/>
            <person name="Haridas S."/>
            <person name="Skiadas P."/>
            <person name="Martin F."/>
            <person name="Groenewald J.Z."/>
            <person name="Crous P.W."/>
            <person name="Seidl M.F."/>
        </authorList>
    </citation>
    <scope>NUCLEOTIDE SEQUENCE [LARGE SCALE GENOMIC DNA]</scope>
    <source>
        <strain evidence="2 3">CBS 123374</strain>
    </source>
</reference>
<dbReference type="InterPro" id="IPR001806">
    <property type="entry name" value="Small_GTPase"/>
</dbReference>
<evidence type="ECO:0000256" key="1">
    <source>
        <dbReference type="SAM" id="MobiDB-lite"/>
    </source>
</evidence>
<feature type="region of interest" description="Disordered" evidence="1">
    <location>
        <begin position="168"/>
        <end position="213"/>
    </location>
</feature>
<dbReference type="InterPro" id="IPR027417">
    <property type="entry name" value="P-loop_NTPase"/>
</dbReference>
<feature type="compositionally biased region" description="Low complexity" evidence="1">
    <location>
        <begin position="44"/>
        <end position="55"/>
    </location>
</feature>
<accession>A0ABR1YM66</accession>
<feature type="compositionally biased region" description="Pro residues" evidence="1">
    <location>
        <begin position="56"/>
        <end position="79"/>
    </location>
</feature>
<proteinExistence type="predicted"/>
<dbReference type="EMBL" id="JBBWRZ010000006">
    <property type="protein sequence ID" value="KAK8233369.1"/>
    <property type="molecule type" value="Genomic_DNA"/>
</dbReference>
<protein>
    <recommendedName>
        <fullName evidence="4">P-loop containing nucleoside triphosphate hydrolase protein</fullName>
    </recommendedName>
</protein>
<feature type="region of interest" description="Disordered" evidence="1">
    <location>
        <begin position="27"/>
        <end position="83"/>
    </location>
</feature>
<dbReference type="SMART" id="SM00174">
    <property type="entry name" value="RHO"/>
    <property type="match status" value="1"/>
</dbReference>
<dbReference type="Proteomes" id="UP001492380">
    <property type="component" value="Unassembled WGS sequence"/>
</dbReference>
<name>A0ABR1YM66_9PEZI</name>